<sequence>MKSYTRNAAFNIAGEAVRGFQWDGVALAWFLMQVKEPRTLAPLPERRVDHSSTEK</sequence>
<name>A0A0F9W323_9ZZZZ</name>
<evidence type="ECO:0000313" key="1">
    <source>
        <dbReference type="EMBL" id="KKN80061.1"/>
    </source>
</evidence>
<gene>
    <name evidence="1" type="ORF">LCGC14_0333490</name>
</gene>
<proteinExistence type="predicted"/>
<organism evidence="1">
    <name type="scientific">marine sediment metagenome</name>
    <dbReference type="NCBI Taxonomy" id="412755"/>
    <lineage>
        <taxon>unclassified sequences</taxon>
        <taxon>metagenomes</taxon>
        <taxon>ecological metagenomes</taxon>
    </lineage>
</organism>
<reference evidence="1" key="1">
    <citation type="journal article" date="2015" name="Nature">
        <title>Complex archaea that bridge the gap between prokaryotes and eukaryotes.</title>
        <authorList>
            <person name="Spang A."/>
            <person name="Saw J.H."/>
            <person name="Jorgensen S.L."/>
            <person name="Zaremba-Niedzwiedzka K."/>
            <person name="Martijn J."/>
            <person name="Lind A.E."/>
            <person name="van Eijk R."/>
            <person name="Schleper C."/>
            <person name="Guy L."/>
            <person name="Ettema T.J."/>
        </authorList>
    </citation>
    <scope>NUCLEOTIDE SEQUENCE</scope>
</reference>
<dbReference type="AlphaFoldDB" id="A0A0F9W323"/>
<dbReference type="EMBL" id="LAZR01000237">
    <property type="protein sequence ID" value="KKN80061.1"/>
    <property type="molecule type" value="Genomic_DNA"/>
</dbReference>
<protein>
    <submittedName>
        <fullName evidence="1">Uncharacterized protein</fullName>
    </submittedName>
</protein>
<comment type="caution">
    <text evidence="1">The sequence shown here is derived from an EMBL/GenBank/DDBJ whole genome shotgun (WGS) entry which is preliminary data.</text>
</comment>
<accession>A0A0F9W323</accession>